<dbReference type="EMBL" id="JBHRXV010000001">
    <property type="protein sequence ID" value="MFC3711164.1"/>
    <property type="molecule type" value="Genomic_DNA"/>
</dbReference>
<dbReference type="Proteomes" id="UP001595615">
    <property type="component" value="Unassembled WGS sequence"/>
</dbReference>
<gene>
    <name evidence="1" type="ORF">ACFOMD_01185</name>
</gene>
<organism evidence="1 2">
    <name type="scientific">Sphingoaurantiacus capsulatus</name>
    <dbReference type="NCBI Taxonomy" id="1771310"/>
    <lineage>
        <taxon>Bacteria</taxon>
        <taxon>Pseudomonadati</taxon>
        <taxon>Pseudomonadota</taxon>
        <taxon>Alphaproteobacteria</taxon>
        <taxon>Sphingomonadales</taxon>
        <taxon>Sphingosinicellaceae</taxon>
        <taxon>Sphingoaurantiacus</taxon>
    </lineage>
</organism>
<protein>
    <submittedName>
        <fullName evidence="1">Uncharacterized protein</fullName>
    </submittedName>
</protein>
<sequence>MVPQRIGSVSGRNIKGDLHMVSLYRDPAGIKLCGSKGSLIVADMDAVLPMVADHYALSDTALLLKAA</sequence>
<name>A0ABV7X943_9SPHN</name>
<comment type="caution">
    <text evidence="1">The sequence shown here is derived from an EMBL/GenBank/DDBJ whole genome shotgun (WGS) entry which is preliminary data.</text>
</comment>
<dbReference type="RefSeq" id="WP_380855542.1">
    <property type="nucleotide sequence ID" value="NZ_JBHRXV010000001.1"/>
</dbReference>
<keyword evidence="2" id="KW-1185">Reference proteome</keyword>
<proteinExistence type="predicted"/>
<evidence type="ECO:0000313" key="2">
    <source>
        <dbReference type="Proteomes" id="UP001595615"/>
    </source>
</evidence>
<accession>A0ABV7X943</accession>
<reference evidence="2" key="1">
    <citation type="journal article" date="2019" name="Int. J. Syst. Evol. Microbiol.">
        <title>The Global Catalogue of Microorganisms (GCM) 10K type strain sequencing project: providing services to taxonomists for standard genome sequencing and annotation.</title>
        <authorList>
            <consortium name="The Broad Institute Genomics Platform"/>
            <consortium name="The Broad Institute Genome Sequencing Center for Infectious Disease"/>
            <person name="Wu L."/>
            <person name="Ma J."/>
        </authorList>
    </citation>
    <scope>NUCLEOTIDE SEQUENCE [LARGE SCALE GENOMIC DNA]</scope>
    <source>
        <strain evidence="2">KCTC 42644</strain>
    </source>
</reference>
<evidence type="ECO:0000313" key="1">
    <source>
        <dbReference type="EMBL" id="MFC3711164.1"/>
    </source>
</evidence>